<dbReference type="OrthoDB" id="214302at2"/>
<sequence>MRSRRSCRFGEPRRVQRSGSLSLELTLVLPILLVMLFGLFEFALLFNARIELDRATRAGARIAMMQGVDASIVEREVKESLRPKFAEAVSIGVRLGEFSGDEVIVEAGLPMTMASPNLLWPIGYNLVGQEIVTVVRVRKE</sequence>
<accession>A0A5C5WJ42</accession>
<evidence type="ECO:0000259" key="2">
    <source>
        <dbReference type="Pfam" id="PF07811"/>
    </source>
</evidence>
<evidence type="ECO:0000313" key="3">
    <source>
        <dbReference type="EMBL" id="TWT49852.1"/>
    </source>
</evidence>
<dbReference type="AlphaFoldDB" id="A0A5C5WJ42"/>
<evidence type="ECO:0000313" key="4">
    <source>
        <dbReference type="Proteomes" id="UP000317243"/>
    </source>
</evidence>
<reference evidence="3 4" key="1">
    <citation type="submission" date="2019-02" db="EMBL/GenBank/DDBJ databases">
        <title>Deep-cultivation of Planctomycetes and their phenomic and genomic characterization uncovers novel biology.</title>
        <authorList>
            <person name="Wiegand S."/>
            <person name="Jogler M."/>
            <person name="Boedeker C."/>
            <person name="Pinto D."/>
            <person name="Vollmers J."/>
            <person name="Rivas-Marin E."/>
            <person name="Kohn T."/>
            <person name="Peeters S.H."/>
            <person name="Heuer A."/>
            <person name="Rast P."/>
            <person name="Oberbeckmann S."/>
            <person name="Bunk B."/>
            <person name="Jeske O."/>
            <person name="Meyerdierks A."/>
            <person name="Storesund J.E."/>
            <person name="Kallscheuer N."/>
            <person name="Luecker S."/>
            <person name="Lage O.M."/>
            <person name="Pohl T."/>
            <person name="Merkel B.J."/>
            <person name="Hornburger P."/>
            <person name="Mueller R.-W."/>
            <person name="Bruemmer F."/>
            <person name="Labrenz M."/>
            <person name="Spormann A.M."/>
            <person name="Op Den Camp H."/>
            <person name="Overmann J."/>
            <person name="Amann R."/>
            <person name="Jetten M.S.M."/>
            <person name="Mascher T."/>
            <person name="Medema M.H."/>
            <person name="Devos D.P."/>
            <person name="Kaster A.-K."/>
            <person name="Ovreas L."/>
            <person name="Rohde M."/>
            <person name="Galperin M.Y."/>
            <person name="Jogler C."/>
        </authorList>
    </citation>
    <scope>NUCLEOTIDE SEQUENCE [LARGE SCALE GENOMIC DNA]</scope>
    <source>
        <strain evidence="3 4">KOR42</strain>
    </source>
</reference>
<keyword evidence="1" id="KW-1133">Transmembrane helix</keyword>
<evidence type="ECO:0000256" key="1">
    <source>
        <dbReference type="SAM" id="Phobius"/>
    </source>
</evidence>
<name>A0A5C5WJ42_9PLAN</name>
<feature type="domain" description="TadE-like" evidence="2">
    <location>
        <begin position="19"/>
        <end position="61"/>
    </location>
</feature>
<dbReference type="EMBL" id="SIHI01000017">
    <property type="protein sequence ID" value="TWT49852.1"/>
    <property type="molecule type" value="Genomic_DNA"/>
</dbReference>
<keyword evidence="4" id="KW-1185">Reference proteome</keyword>
<feature type="transmembrane region" description="Helical" evidence="1">
    <location>
        <begin position="21"/>
        <end position="46"/>
    </location>
</feature>
<dbReference type="Pfam" id="PF07811">
    <property type="entry name" value="TadE"/>
    <property type="match status" value="1"/>
</dbReference>
<proteinExistence type="predicted"/>
<comment type="caution">
    <text evidence="3">The sequence shown here is derived from an EMBL/GenBank/DDBJ whole genome shotgun (WGS) entry which is preliminary data.</text>
</comment>
<dbReference type="InterPro" id="IPR012495">
    <property type="entry name" value="TadE-like_dom"/>
</dbReference>
<organism evidence="3 4">
    <name type="scientific">Thalassoglobus neptunius</name>
    <dbReference type="NCBI Taxonomy" id="1938619"/>
    <lineage>
        <taxon>Bacteria</taxon>
        <taxon>Pseudomonadati</taxon>
        <taxon>Planctomycetota</taxon>
        <taxon>Planctomycetia</taxon>
        <taxon>Planctomycetales</taxon>
        <taxon>Planctomycetaceae</taxon>
        <taxon>Thalassoglobus</taxon>
    </lineage>
</organism>
<gene>
    <name evidence="3" type="ORF">KOR42_38040</name>
</gene>
<keyword evidence="1" id="KW-0472">Membrane</keyword>
<dbReference type="Proteomes" id="UP000317243">
    <property type="component" value="Unassembled WGS sequence"/>
</dbReference>
<protein>
    <submittedName>
        <fullName evidence="3">TadE-like protein</fullName>
    </submittedName>
</protein>
<keyword evidence="1" id="KW-0812">Transmembrane</keyword>